<feature type="region of interest" description="Disordered" evidence="1">
    <location>
        <begin position="146"/>
        <end position="180"/>
    </location>
</feature>
<protein>
    <submittedName>
        <fullName evidence="2">Uncharacterized protein</fullName>
    </submittedName>
</protein>
<name>A3MXL4_PYRCJ</name>
<evidence type="ECO:0000313" key="2">
    <source>
        <dbReference type="EMBL" id="ABO09381.1"/>
    </source>
</evidence>
<feature type="compositionally biased region" description="Basic and acidic residues" evidence="1">
    <location>
        <begin position="163"/>
        <end position="180"/>
    </location>
</feature>
<dbReference type="GeneID" id="4910133"/>
<reference evidence="2" key="1">
    <citation type="submission" date="2007-02" db="EMBL/GenBank/DDBJ databases">
        <title>Complete sequence of Pyrobaculum calidifontis JCM 11548.</title>
        <authorList>
            <consortium name="US DOE Joint Genome Institute"/>
            <person name="Copeland A."/>
            <person name="Lucas S."/>
            <person name="Lapidus A."/>
            <person name="Barry K."/>
            <person name="Glavina del Rio T."/>
            <person name="Dalin E."/>
            <person name="Tice H."/>
            <person name="Pitluck S."/>
            <person name="Chain P."/>
            <person name="Malfatti S."/>
            <person name="Shin M."/>
            <person name="Vergez L."/>
            <person name="Schmutz J."/>
            <person name="Larimer F."/>
            <person name="Land M."/>
            <person name="Hauser L."/>
            <person name="Kyrpides N."/>
            <person name="Mikhailova N."/>
            <person name="Cozen A.E."/>
            <person name="Fitz-Gibbon S.T."/>
            <person name="House C.H."/>
            <person name="Saltikov C."/>
            <person name="Lowe T.M."/>
            <person name="Richardson P."/>
        </authorList>
    </citation>
    <scope>NUCLEOTIDE SEQUENCE [LARGE SCALE GENOMIC DNA]</scope>
    <source>
        <strain evidence="2">JCM 11548</strain>
    </source>
</reference>
<dbReference type="eggNOG" id="arCOG05695">
    <property type="taxonomic scope" value="Archaea"/>
</dbReference>
<proteinExistence type="predicted"/>
<keyword evidence="3" id="KW-1185">Reference proteome</keyword>
<dbReference type="RefSeq" id="WP_011850639.1">
    <property type="nucleotide sequence ID" value="NC_009073.1"/>
</dbReference>
<dbReference type="Proteomes" id="UP000001431">
    <property type="component" value="Chromosome"/>
</dbReference>
<organism evidence="2 3">
    <name type="scientific">Pyrobaculum calidifontis (strain DSM 21063 / JCM 11548 / VA1)</name>
    <dbReference type="NCBI Taxonomy" id="410359"/>
    <lineage>
        <taxon>Archaea</taxon>
        <taxon>Thermoproteota</taxon>
        <taxon>Thermoprotei</taxon>
        <taxon>Thermoproteales</taxon>
        <taxon>Thermoproteaceae</taxon>
        <taxon>Pyrobaculum</taxon>
    </lineage>
</organism>
<gene>
    <name evidence="2" type="ordered locus">Pcal_1966</name>
</gene>
<sequence length="180" mass="20642">MWFLPLGRGEAVEAIKRAYGVAQEYAKKIGGRVETLQPRHIYGEKAEDFGYTLQVGRIGVTLQPASVIVLWGFYNADEYLDFVRFIHDGRTYEWFVHPIAYYPERVGVWAEEPYIFRGSLLIDVHATGGEQRDRVYGWPLGYFVAPLQPPQEVKPPRGRRGPRGRERGQGESRRGGEERS</sequence>
<dbReference type="KEGG" id="pcl:Pcal_1966"/>
<dbReference type="EMBL" id="CP000561">
    <property type="protein sequence ID" value="ABO09381.1"/>
    <property type="molecule type" value="Genomic_DNA"/>
</dbReference>
<dbReference type="OrthoDB" id="25585at2157"/>
<evidence type="ECO:0000256" key="1">
    <source>
        <dbReference type="SAM" id="MobiDB-lite"/>
    </source>
</evidence>
<dbReference type="AlphaFoldDB" id="A3MXL4"/>
<dbReference type="STRING" id="410359.Pcal_1966"/>
<evidence type="ECO:0000313" key="3">
    <source>
        <dbReference type="Proteomes" id="UP000001431"/>
    </source>
</evidence>
<dbReference type="HOGENOM" id="CLU_1507443_0_0_2"/>
<accession>A3MXL4</accession>